<proteinExistence type="predicted"/>
<accession>I0YRN5</accession>
<dbReference type="RefSeq" id="XP_005645598.1">
    <property type="nucleotide sequence ID" value="XM_005645541.1"/>
</dbReference>
<feature type="non-terminal residue" evidence="1">
    <location>
        <position position="1"/>
    </location>
</feature>
<dbReference type="KEGG" id="csl:COCSUDRAFT_8173"/>
<dbReference type="Pfam" id="PF01947">
    <property type="entry name" value="Rv2949c-like"/>
    <property type="match status" value="1"/>
</dbReference>
<sequence length="157" mass="17798">LSPTWRVALLSDGSVTRHLQIMTGETVDTDCLDQANIGWDLGGLPENVAVIKGPRTQREVCVKGTALVCATSWWNTAEISAYLGQTQKPIWVNLSQNRTELYREITNVYCGHSKDLERRFGHKGPFWGREYIFWHKGQPLTLIHEIFSPALEEYLGP</sequence>
<dbReference type="eggNOG" id="ENOG502S0WW">
    <property type="taxonomic scope" value="Eukaryota"/>
</dbReference>
<dbReference type="NCBIfam" id="NF037993">
    <property type="entry name" value="cyano_chori_ly"/>
    <property type="match status" value="1"/>
</dbReference>
<dbReference type="Gene3D" id="3.40.1410.10">
    <property type="entry name" value="Chorismate lyase-like"/>
    <property type="match status" value="1"/>
</dbReference>
<keyword evidence="2" id="KW-1185">Reference proteome</keyword>
<dbReference type="Proteomes" id="UP000007264">
    <property type="component" value="Unassembled WGS sequence"/>
</dbReference>
<evidence type="ECO:0000313" key="2">
    <source>
        <dbReference type="Proteomes" id="UP000007264"/>
    </source>
</evidence>
<dbReference type="SUPFAM" id="SSF64288">
    <property type="entry name" value="Chorismate lyase-like"/>
    <property type="match status" value="1"/>
</dbReference>
<reference evidence="1 2" key="1">
    <citation type="journal article" date="2012" name="Genome Biol.">
        <title>The genome of the polar eukaryotic microalga coccomyxa subellipsoidea reveals traits of cold adaptation.</title>
        <authorList>
            <person name="Blanc G."/>
            <person name="Agarkova I."/>
            <person name="Grimwood J."/>
            <person name="Kuo A."/>
            <person name="Brueggeman A."/>
            <person name="Dunigan D."/>
            <person name="Gurnon J."/>
            <person name="Ladunga I."/>
            <person name="Lindquist E."/>
            <person name="Lucas S."/>
            <person name="Pangilinan J."/>
            <person name="Proschold T."/>
            <person name="Salamov A."/>
            <person name="Schmutz J."/>
            <person name="Weeks D."/>
            <person name="Yamada T."/>
            <person name="Claverie J.M."/>
            <person name="Grigoriev I."/>
            <person name="Van Etten J."/>
            <person name="Lomsadze A."/>
            <person name="Borodovsky M."/>
        </authorList>
    </citation>
    <scope>NUCLEOTIDE SEQUENCE [LARGE SCALE GENOMIC DNA]</scope>
    <source>
        <strain evidence="1 2">C-169</strain>
    </source>
</reference>
<dbReference type="GeneID" id="17039036"/>
<dbReference type="InterPro" id="IPR048022">
    <property type="entry name" value="Ch_lyase_cyan"/>
</dbReference>
<dbReference type="EMBL" id="AGSI01000013">
    <property type="protein sequence ID" value="EIE21054.1"/>
    <property type="molecule type" value="Genomic_DNA"/>
</dbReference>
<dbReference type="InterPro" id="IPR028978">
    <property type="entry name" value="Chorismate_lyase_/UTRA_dom_sf"/>
</dbReference>
<organism evidence="1 2">
    <name type="scientific">Coccomyxa subellipsoidea (strain C-169)</name>
    <name type="common">Green microalga</name>
    <dbReference type="NCBI Taxonomy" id="574566"/>
    <lineage>
        <taxon>Eukaryota</taxon>
        <taxon>Viridiplantae</taxon>
        <taxon>Chlorophyta</taxon>
        <taxon>core chlorophytes</taxon>
        <taxon>Trebouxiophyceae</taxon>
        <taxon>Trebouxiophyceae incertae sedis</taxon>
        <taxon>Coccomyxaceae</taxon>
        <taxon>Coccomyxa</taxon>
        <taxon>Coccomyxa subellipsoidea</taxon>
    </lineage>
</organism>
<dbReference type="OrthoDB" id="89176at2759"/>
<evidence type="ECO:0000313" key="1">
    <source>
        <dbReference type="EMBL" id="EIE21054.1"/>
    </source>
</evidence>
<protein>
    <submittedName>
        <fullName evidence="1">DUF564-domain-containing protein</fullName>
    </submittedName>
</protein>
<gene>
    <name evidence="1" type="ORF">COCSUDRAFT_8173</name>
</gene>
<name>I0YRN5_COCSC</name>
<comment type="caution">
    <text evidence="1">The sequence shown here is derived from an EMBL/GenBank/DDBJ whole genome shotgun (WGS) entry which is preliminary data.</text>
</comment>
<dbReference type="InterPro" id="IPR002800">
    <property type="entry name" value="Rv2949c-like"/>
</dbReference>
<dbReference type="AlphaFoldDB" id="I0YRN5"/>
<feature type="non-terminal residue" evidence="1">
    <location>
        <position position="157"/>
    </location>
</feature>